<dbReference type="Gene3D" id="3.40.50.1820">
    <property type="entry name" value="alpha/beta hydrolase"/>
    <property type="match status" value="2"/>
</dbReference>
<dbReference type="Proteomes" id="UP000076552">
    <property type="component" value="Unassembled WGS sequence"/>
</dbReference>
<dbReference type="PROSITE" id="PS00122">
    <property type="entry name" value="CARBOXYLESTERASE_B_1"/>
    <property type="match status" value="1"/>
</dbReference>
<evidence type="ECO:0000256" key="2">
    <source>
        <dbReference type="ARBA" id="ARBA00022801"/>
    </source>
</evidence>
<keyword evidence="3" id="KW-0732">Signal</keyword>
<proteinExistence type="inferred from homology"/>
<feature type="domain" description="Carboxylesterase type B" evidence="4">
    <location>
        <begin position="37"/>
        <end position="315"/>
    </location>
</feature>
<dbReference type="InterPro" id="IPR029058">
    <property type="entry name" value="AB_hydrolase_fold"/>
</dbReference>
<reference evidence="5 6" key="1">
    <citation type="submission" date="2015-06" db="EMBL/GenBank/DDBJ databases">
        <title>Survival trade-offs in plant roots during colonization by closely related pathogenic and mutualistic fungi.</title>
        <authorList>
            <person name="Hacquard S."/>
            <person name="Kracher B."/>
            <person name="Hiruma K."/>
            <person name="Weinman A."/>
            <person name="Muench P."/>
            <person name="Garrido Oter R."/>
            <person name="Ver Loren van Themaat E."/>
            <person name="Dallerey J.-F."/>
            <person name="Damm U."/>
            <person name="Henrissat B."/>
            <person name="Lespinet O."/>
            <person name="Thon M."/>
            <person name="Kemen E."/>
            <person name="McHardy A.C."/>
            <person name="Schulze-Lefert P."/>
            <person name="O'Connell R.J."/>
        </authorList>
    </citation>
    <scope>NUCLEOTIDE SEQUENCE [LARGE SCALE GENOMIC DNA]</scope>
    <source>
        <strain evidence="5 6">0861</strain>
    </source>
</reference>
<protein>
    <recommendedName>
        <fullName evidence="3">Carboxylic ester hydrolase</fullName>
        <ecNumber evidence="3">3.1.1.-</ecNumber>
    </recommendedName>
</protein>
<feature type="chain" id="PRO_5007748956" description="Carboxylic ester hydrolase" evidence="3">
    <location>
        <begin position="24"/>
        <end position="480"/>
    </location>
</feature>
<sequence>MNHNSALAAVLRTVLLASALVSGRSCGSFGHWTVGQTVSTTSGNIIGHAAPNATKVSEYLGIPYAVAPVGTLRFQPPIAFNGTSIINGSDFGFGCTQAVLTAYPQSEDCLSINVWTKPQTGEQKKAVLVWVHGGAYSFGSSRGPDYNGEFIADTTDVVLMSINYRLGIFGFPGNPASTPNLGLLDMRMAMEWVRKNAKGFGGDPSRITVFGESAGAGMADFYSYAFASDPIANGFILQSATIPGFPALNESTTAARWFRIAEAVGCRGSSGSPGSVTDCMKNLTTEQIFAGFSAEETAVGAVPAFGPGVDNVIVFEDYTDRRSANAGYLMPNRSEAYWNDFNFRYYTCADAVRLDQLVRQGVPSWRYRYFGDFPNLAISTNPPSGAYHGSELRPLFGTMPRTPPSTPLQEATGKLLRDAWTTFAKRPTSGLLEFSGGWPMYDPSQQSLARIAFNNQTGINLGRGSAYDGICARLPNNPPS</sequence>
<dbReference type="EMBL" id="LFIV01000099">
    <property type="protein sequence ID" value="KZL69922.1"/>
    <property type="molecule type" value="Genomic_DNA"/>
</dbReference>
<evidence type="ECO:0000259" key="4">
    <source>
        <dbReference type="Pfam" id="PF00135"/>
    </source>
</evidence>
<comment type="caution">
    <text evidence="5">The sequence shown here is derived from an EMBL/GenBank/DDBJ whole genome shotgun (WGS) entry which is preliminary data.</text>
</comment>
<organism evidence="5 6">
    <name type="scientific">Colletotrichum tofieldiae</name>
    <dbReference type="NCBI Taxonomy" id="708197"/>
    <lineage>
        <taxon>Eukaryota</taxon>
        <taxon>Fungi</taxon>
        <taxon>Dikarya</taxon>
        <taxon>Ascomycota</taxon>
        <taxon>Pezizomycotina</taxon>
        <taxon>Sordariomycetes</taxon>
        <taxon>Hypocreomycetidae</taxon>
        <taxon>Glomerellales</taxon>
        <taxon>Glomerellaceae</taxon>
        <taxon>Colletotrichum</taxon>
        <taxon>Colletotrichum spaethianum species complex</taxon>
    </lineage>
</organism>
<evidence type="ECO:0000256" key="3">
    <source>
        <dbReference type="RuleBase" id="RU361235"/>
    </source>
</evidence>
<dbReference type="InterPro" id="IPR002018">
    <property type="entry name" value="CarbesteraseB"/>
</dbReference>
<dbReference type="InterPro" id="IPR050309">
    <property type="entry name" value="Type-B_Carboxylest/Lipase"/>
</dbReference>
<gene>
    <name evidence="5" type="ORF">CT0861_06923</name>
</gene>
<comment type="similarity">
    <text evidence="1 3">Belongs to the type-B carboxylesterase/lipase family.</text>
</comment>
<evidence type="ECO:0000313" key="5">
    <source>
        <dbReference type="EMBL" id="KZL69922.1"/>
    </source>
</evidence>
<dbReference type="PANTHER" id="PTHR11559">
    <property type="entry name" value="CARBOXYLESTERASE"/>
    <property type="match status" value="1"/>
</dbReference>
<evidence type="ECO:0000313" key="6">
    <source>
        <dbReference type="Proteomes" id="UP000076552"/>
    </source>
</evidence>
<accession>A0A166RXV8</accession>
<dbReference type="Pfam" id="PF00135">
    <property type="entry name" value="COesterase"/>
    <property type="match status" value="1"/>
</dbReference>
<dbReference type="AlphaFoldDB" id="A0A166RXV8"/>
<dbReference type="GO" id="GO:0016787">
    <property type="term" value="F:hydrolase activity"/>
    <property type="evidence" value="ECO:0007669"/>
    <property type="project" value="UniProtKB-KW"/>
</dbReference>
<dbReference type="SUPFAM" id="SSF53474">
    <property type="entry name" value="alpha/beta-Hydrolases"/>
    <property type="match status" value="1"/>
</dbReference>
<dbReference type="EC" id="3.1.1.-" evidence="3"/>
<name>A0A166RXV8_9PEZI</name>
<evidence type="ECO:0000256" key="1">
    <source>
        <dbReference type="ARBA" id="ARBA00005964"/>
    </source>
</evidence>
<feature type="signal peptide" evidence="3">
    <location>
        <begin position="1"/>
        <end position="23"/>
    </location>
</feature>
<keyword evidence="6" id="KW-1185">Reference proteome</keyword>
<dbReference type="STRING" id="708197.A0A166RXV8"/>
<keyword evidence="2 3" id="KW-0378">Hydrolase</keyword>
<dbReference type="InterPro" id="IPR019826">
    <property type="entry name" value="Carboxylesterase_B_AS"/>
</dbReference>